<organism evidence="2 3">
    <name type="scientific">Nonomuraea typhae</name>
    <dbReference type="NCBI Taxonomy" id="2603600"/>
    <lineage>
        <taxon>Bacteria</taxon>
        <taxon>Bacillati</taxon>
        <taxon>Actinomycetota</taxon>
        <taxon>Actinomycetes</taxon>
        <taxon>Streptosporangiales</taxon>
        <taxon>Streptosporangiaceae</taxon>
        <taxon>Nonomuraea</taxon>
    </lineage>
</organism>
<comment type="caution">
    <text evidence="2">The sequence shown here is derived from an EMBL/GenBank/DDBJ whole genome shotgun (WGS) entry which is preliminary data.</text>
</comment>
<name>A0ABW7Z5P5_9ACTN</name>
<dbReference type="Gene3D" id="1.20.120.450">
    <property type="entry name" value="dinb family like domain"/>
    <property type="match status" value="1"/>
</dbReference>
<evidence type="ECO:0000259" key="1">
    <source>
        <dbReference type="Pfam" id="PF11716"/>
    </source>
</evidence>
<dbReference type="NCBIfam" id="TIGR03083">
    <property type="entry name" value="maleylpyruvate isomerase family mycothiol-dependent enzyme"/>
    <property type="match status" value="1"/>
</dbReference>
<dbReference type="EMBL" id="JBITGY010000011">
    <property type="protein sequence ID" value="MFI6503237.1"/>
    <property type="molecule type" value="Genomic_DNA"/>
</dbReference>
<dbReference type="InterPro" id="IPR024344">
    <property type="entry name" value="MDMPI_metal-binding"/>
</dbReference>
<evidence type="ECO:0000313" key="2">
    <source>
        <dbReference type="EMBL" id="MFI6503237.1"/>
    </source>
</evidence>
<feature type="domain" description="Mycothiol-dependent maleylpyruvate isomerase metal-binding" evidence="1">
    <location>
        <begin position="8"/>
        <end position="137"/>
    </location>
</feature>
<dbReference type="SUPFAM" id="SSF109854">
    <property type="entry name" value="DinB/YfiT-like putative metalloenzymes"/>
    <property type="match status" value="1"/>
</dbReference>
<keyword evidence="3" id="KW-1185">Reference proteome</keyword>
<gene>
    <name evidence="2" type="ORF">ACIBG2_38050</name>
</gene>
<reference evidence="2 3" key="1">
    <citation type="submission" date="2024-10" db="EMBL/GenBank/DDBJ databases">
        <title>The Natural Products Discovery Center: Release of the First 8490 Sequenced Strains for Exploring Actinobacteria Biosynthetic Diversity.</title>
        <authorList>
            <person name="Kalkreuter E."/>
            <person name="Kautsar S.A."/>
            <person name="Yang D."/>
            <person name="Bader C.D."/>
            <person name="Teijaro C.N."/>
            <person name="Fluegel L."/>
            <person name="Davis C.M."/>
            <person name="Simpson J.R."/>
            <person name="Lauterbach L."/>
            <person name="Steele A.D."/>
            <person name="Gui C."/>
            <person name="Meng S."/>
            <person name="Li G."/>
            <person name="Viehrig K."/>
            <person name="Ye F."/>
            <person name="Su P."/>
            <person name="Kiefer A.F."/>
            <person name="Nichols A."/>
            <person name="Cepeda A.J."/>
            <person name="Yan W."/>
            <person name="Fan B."/>
            <person name="Jiang Y."/>
            <person name="Adhikari A."/>
            <person name="Zheng C.-J."/>
            <person name="Schuster L."/>
            <person name="Cowan T.M."/>
            <person name="Smanski M.J."/>
            <person name="Chevrette M.G."/>
            <person name="De Carvalho L.P.S."/>
            <person name="Shen B."/>
        </authorList>
    </citation>
    <scope>NUCLEOTIDE SEQUENCE [LARGE SCALE GENOMIC DNA]</scope>
    <source>
        <strain evidence="2 3">NPDC050545</strain>
    </source>
</reference>
<dbReference type="RefSeq" id="WP_397089025.1">
    <property type="nucleotide sequence ID" value="NZ_JBITGY010000011.1"/>
</dbReference>
<dbReference type="Proteomes" id="UP001612741">
    <property type="component" value="Unassembled WGS sequence"/>
</dbReference>
<dbReference type="InterPro" id="IPR034660">
    <property type="entry name" value="DinB/YfiT-like"/>
</dbReference>
<evidence type="ECO:0000313" key="3">
    <source>
        <dbReference type="Proteomes" id="UP001612741"/>
    </source>
</evidence>
<protein>
    <submittedName>
        <fullName evidence="2">TIGR03086 family metal-binding protein</fullName>
    </submittedName>
</protein>
<sequence length="195" mass="20894">MSEQAHRFRRAADGFALRIAAVPPGRWDDPSPCPGWSARDVVAHVITETRRNVCTVRATEPEPVHGVGPAEMGALPPLAPDADLAAAWAHVSADLTAAIDDPACRTAKVPTPVGPVAFADLTDVLPEDVLIHTWDLARATGGDERLDPGLVAHIYEHLKPMDEALRQPWAFGPKTPVPPGADLQTEFLCFAGRQP</sequence>
<proteinExistence type="predicted"/>
<dbReference type="InterPro" id="IPR017517">
    <property type="entry name" value="Maleyloyr_isom"/>
</dbReference>
<dbReference type="Pfam" id="PF11716">
    <property type="entry name" value="MDMPI_N"/>
    <property type="match status" value="1"/>
</dbReference>
<dbReference type="InterPro" id="IPR017520">
    <property type="entry name" value="CHP03086"/>
</dbReference>
<accession>A0ABW7Z5P5</accession>
<dbReference type="NCBIfam" id="TIGR03086">
    <property type="entry name" value="TIGR03086 family metal-binding protein"/>
    <property type="match status" value="1"/>
</dbReference>